<proteinExistence type="predicted"/>
<keyword evidence="2" id="KW-1185">Reference proteome</keyword>
<sequence>MSRRPPRLLWRVVAVLVLGAAVLAGLAHVASGQLRRAVAQSVVPAGG</sequence>
<name>A0A4V2S1R9_9GAMM</name>
<gene>
    <name evidence="1" type="ORF">EV148_10932</name>
</gene>
<comment type="caution">
    <text evidence="1">The sequence shown here is derived from an EMBL/GenBank/DDBJ whole genome shotgun (WGS) entry which is preliminary data.</text>
</comment>
<dbReference type="AlphaFoldDB" id="A0A4V2S1R9"/>
<organism evidence="1 2">
    <name type="scientific">Dokdonella fugitiva</name>
    <dbReference type="NCBI Taxonomy" id="328517"/>
    <lineage>
        <taxon>Bacteria</taxon>
        <taxon>Pseudomonadati</taxon>
        <taxon>Pseudomonadota</taxon>
        <taxon>Gammaproteobacteria</taxon>
        <taxon>Lysobacterales</taxon>
        <taxon>Rhodanobacteraceae</taxon>
        <taxon>Dokdonella</taxon>
    </lineage>
</organism>
<dbReference type="Proteomes" id="UP000294862">
    <property type="component" value="Unassembled WGS sequence"/>
</dbReference>
<protein>
    <submittedName>
        <fullName evidence="1">Uncharacterized protein</fullName>
    </submittedName>
</protein>
<dbReference type="EMBL" id="SLWQ01000009">
    <property type="protein sequence ID" value="TCO37680.1"/>
    <property type="molecule type" value="Genomic_DNA"/>
</dbReference>
<evidence type="ECO:0000313" key="2">
    <source>
        <dbReference type="Proteomes" id="UP000294862"/>
    </source>
</evidence>
<reference evidence="1 2" key="1">
    <citation type="journal article" date="2015" name="Stand. Genomic Sci.">
        <title>Genomic Encyclopedia of Bacterial and Archaeal Type Strains, Phase III: the genomes of soil and plant-associated and newly described type strains.</title>
        <authorList>
            <person name="Whitman W.B."/>
            <person name="Woyke T."/>
            <person name="Klenk H.P."/>
            <person name="Zhou Y."/>
            <person name="Lilburn T.G."/>
            <person name="Beck B.J."/>
            <person name="De Vos P."/>
            <person name="Vandamme P."/>
            <person name="Eisen J.A."/>
            <person name="Garrity G."/>
            <person name="Hugenholtz P."/>
            <person name="Kyrpides N.C."/>
        </authorList>
    </citation>
    <scope>NUCLEOTIDE SEQUENCE [LARGE SCALE GENOMIC DNA]</scope>
    <source>
        <strain evidence="1 2">A3</strain>
    </source>
</reference>
<accession>A0A4V2S1R9</accession>
<evidence type="ECO:0000313" key="1">
    <source>
        <dbReference type="EMBL" id="TCO37680.1"/>
    </source>
</evidence>